<feature type="region of interest" description="Disordered" evidence="1">
    <location>
        <begin position="33"/>
        <end position="98"/>
    </location>
</feature>
<protein>
    <submittedName>
        <fullName evidence="3">S1 family peptidase</fullName>
    </submittedName>
</protein>
<feature type="compositionally biased region" description="Pro residues" evidence="1">
    <location>
        <begin position="37"/>
        <end position="89"/>
    </location>
</feature>
<organism evidence="3 4">
    <name type="scientific">Tsukamurella strandjordii</name>
    <dbReference type="NCBI Taxonomy" id="147577"/>
    <lineage>
        <taxon>Bacteria</taxon>
        <taxon>Bacillati</taxon>
        <taxon>Actinomycetota</taxon>
        <taxon>Actinomycetes</taxon>
        <taxon>Mycobacteriales</taxon>
        <taxon>Tsukamurellaceae</taxon>
        <taxon>Tsukamurella</taxon>
    </lineage>
</organism>
<accession>A0AA90NI79</accession>
<evidence type="ECO:0000313" key="4">
    <source>
        <dbReference type="Proteomes" id="UP001178281"/>
    </source>
</evidence>
<sequence length="305" mass="31246">MAEGTRTSKSLRRWAQCLLATAAVGLMAAPHATAAPVAPPAPPSPTAPAPGAPTPGAPAPGTPNRPAPSTPAPGPSTPNRPAPAPPTQNPSPTSVAPGDRIDILQRSLGGGRFESLQCTMGFAVTAPNGERLGVTAGHCGSAEQPVGVKKWIVGEVVQSVTPKVTEDPKRPGHFSPVDPFQPDWATFRLTDPSVKLLASSPQVAPRLTGVARPGDPVCQLGSVNGHRCGTVTKVMNDWVVTDIVTTQGDSGGPLIRTTDNAALGIITDAVTLTDSDSGAVKQRLTQYYSINAVLRAAGNAQLATR</sequence>
<dbReference type="AlphaFoldDB" id="A0AA90NI79"/>
<dbReference type="Gene3D" id="2.40.10.10">
    <property type="entry name" value="Trypsin-like serine proteases"/>
    <property type="match status" value="2"/>
</dbReference>
<dbReference type="SUPFAM" id="SSF50494">
    <property type="entry name" value="Trypsin-like serine proteases"/>
    <property type="match status" value="1"/>
</dbReference>
<dbReference type="Proteomes" id="UP001178281">
    <property type="component" value="Unassembled WGS sequence"/>
</dbReference>
<evidence type="ECO:0000256" key="1">
    <source>
        <dbReference type="SAM" id="MobiDB-lite"/>
    </source>
</evidence>
<evidence type="ECO:0000313" key="3">
    <source>
        <dbReference type="EMBL" id="MDP0398639.1"/>
    </source>
</evidence>
<keyword evidence="2" id="KW-0732">Signal</keyword>
<reference evidence="3" key="1">
    <citation type="submission" date="2023-08" db="EMBL/GenBank/DDBJ databases">
        <title>The draft genome of Tsukamurella strandjordii strain 050030.</title>
        <authorList>
            <person name="Zhao F."/>
            <person name="Feng Y."/>
            <person name="Zong Z."/>
        </authorList>
    </citation>
    <scope>NUCLEOTIDE SEQUENCE</scope>
    <source>
        <strain evidence="3">050030</strain>
    </source>
</reference>
<dbReference type="EMBL" id="JAUTIX010000004">
    <property type="protein sequence ID" value="MDP0398639.1"/>
    <property type="molecule type" value="Genomic_DNA"/>
</dbReference>
<proteinExistence type="predicted"/>
<keyword evidence="4" id="KW-1185">Reference proteome</keyword>
<evidence type="ECO:0000256" key="2">
    <source>
        <dbReference type="SAM" id="SignalP"/>
    </source>
</evidence>
<name>A0AA90NI79_9ACTN</name>
<gene>
    <name evidence="3" type="ORF">Q7X28_11935</name>
</gene>
<dbReference type="CDD" id="cd21112">
    <property type="entry name" value="alphaLP-like"/>
    <property type="match status" value="1"/>
</dbReference>
<feature type="signal peptide" evidence="2">
    <location>
        <begin position="1"/>
        <end position="34"/>
    </location>
</feature>
<feature type="chain" id="PRO_5041704856" evidence="2">
    <location>
        <begin position="35"/>
        <end position="305"/>
    </location>
</feature>
<comment type="caution">
    <text evidence="3">The sequence shown here is derived from an EMBL/GenBank/DDBJ whole genome shotgun (WGS) entry which is preliminary data.</text>
</comment>
<dbReference type="RefSeq" id="WP_305111457.1">
    <property type="nucleotide sequence ID" value="NZ_JAUTIX010000004.1"/>
</dbReference>
<dbReference type="InterPro" id="IPR009003">
    <property type="entry name" value="Peptidase_S1_PA"/>
</dbReference>
<dbReference type="InterPro" id="IPR043504">
    <property type="entry name" value="Peptidase_S1_PA_chymotrypsin"/>
</dbReference>